<dbReference type="EC" id="3.6.1.41" evidence="5"/>
<reference evidence="7 8" key="1">
    <citation type="journal article" date="2020" name="Arch. Microbiol.">
        <title>The genome sequence of the giant phototrophic gammaproteobacterium Thiospirillum jenense gives insight into its physiological properties and phylogenetic relationships.</title>
        <authorList>
            <person name="Imhoff J.F."/>
            <person name="Meyer T.E."/>
            <person name="Kyndt J.A."/>
        </authorList>
    </citation>
    <scope>NUCLEOTIDE SEQUENCE [LARGE SCALE GENOMIC DNA]</scope>
    <source>
        <strain evidence="7 8">DSM 216</strain>
    </source>
</reference>
<feature type="domain" description="Calcineurin-like phosphoesterase" evidence="6">
    <location>
        <begin position="4"/>
        <end position="126"/>
    </location>
</feature>
<dbReference type="GO" id="GO:0008803">
    <property type="term" value="F:bis(5'-nucleosyl)-tetraphosphatase (symmetrical) activity"/>
    <property type="evidence" value="ECO:0007669"/>
    <property type="project" value="UniProtKB-UniRule"/>
</dbReference>
<dbReference type="PANTHER" id="PTHR40942">
    <property type="match status" value="1"/>
</dbReference>
<dbReference type="SUPFAM" id="SSF56300">
    <property type="entry name" value="Metallo-dependent phosphatases"/>
    <property type="match status" value="1"/>
</dbReference>
<dbReference type="PANTHER" id="PTHR40942:SF4">
    <property type="entry name" value="CYTOCHROME C5"/>
    <property type="match status" value="1"/>
</dbReference>
<accession>A0A839HFP2</accession>
<gene>
    <name evidence="5" type="primary">apaH</name>
    <name evidence="7" type="ORF">HUK38_13525</name>
</gene>
<dbReference type="EMBL" id="JABVCQ010000042">
    <property type="protein sequence ID" value="MBB1127234.1"/>
    <property type="molecule type" value="Genomic_DNA"/>
</dbReference>
<dbReference type="CDD" id="cd07422">
    <property type="entry name" value="MPP_ApaH"/>
    <property type="match status" value="1"/>
</dbReference>
<sequence>MATYAIGDVQGCYDELRALLDRLEFDPEHDVLWCVGDLVNRGPNSLAVLRFFKALGEQAQVVLGNHDLHLLALAAGNDHHREKDGLHDVLTAPDRDELLNWLRHRPLLFTDVRKQFTLVHAGLAPQWDLAQAHSCANEVEQVLRDPDNYQAFLCALYGNEPQQWHDDLQGMDRLRFIVNCLTRLRYCTANGKLLLKEKGPLGSQSSQALPWFRVPQRGTQHDRIIFGHWSTLGYLAENNVWALDSGCLWGGQLTAVRVRRKKRIRVTQIDCVSHLIPDTHHSE</sequence>
<dbReference type="NCBIfam" id="NF001204">
    <property type="entry name" value="PRK00166.1"/>
    <property type="match status" value="1"/>
</dbReference>
<keyword evidence="8" id="KW-1185">Reference proteome</keyword>
<proteinExistence type="inferred from homology"/>
<evidence type="ECO:0000256" key="3">
    <source>
        <dbReference type="ARBA" id="ARBA00022801"/>
    </source>
</evidence>
<evidence type="ECO:0000256" key="5">
    <source>
        <dbReference type="HAMAP-Rule" id="MF_00199"/>
    </source>
</evidence>
<dbReference type="AlphaFoldDB" id="A0A839HFP2"/>
<dbReference type="InterPro" id="IPR004843">
    <property type="entry name" value="Calcineurin-like_PHP"/>
</dbReference>
<organism evidence="7 8">
    <name type="scientific">Thiospirillum jenense</name>
    <dbReference type="NCBI Taxonomy" id="1653858"/>
    <lineage>
        <taxon>Bacteria</taxon>
        <taxon>Pseudomonadati</taxon>
        <taxon>Pseudomonadota</taxon>
        <taxon>Gammaproteobacteria</taxon>
        <taxon>Chromatiales</taxon>
        <taxon>Chromatiaceae</taxon>
        <taxon>Thiospirillum</taxon>
    </lineage>
</organism>
<dbReference type="PIRSF" id="PIRSF000903">
    <property type="entry name" value="B5n-ttraPtase_sm"/>
    <property type="match status" value="1"/>
</dbReference>
<evidence type="ECO:0000313" key="7">
    <source>
        <dbReference type="EMBL" id="MBB1127234.1"/>
    </source>
</evidence>
<dbReference type="Gene3D" id="3.60.21.10">
    <property type="match status" value="1"/>
</dbReference>
<keyword evidence="3 5" id="KW-0378">Hydrolase</keyword>
<dbReference type="Pfam" id="PF00149">
    <property type="entry name" value="Metallophos"/>
    <property type="match status" value="1"/>
</dbReference>
<evidence type="ECO:0000259" key="6">
    <source>
        <dbReference type="Pfam" id="PF00149"/>
    </source>
</evidence>
<name>A0A839HFP2_9GAMM</name>
<evidence type="ECO:0000256" key="4">
    <source>
        <dbReference type="ARBA" id="ARBA00049417"/>
    </source>
</evidence>
<dbReference type="HAMAP" id="MF_00199">
    <property type="entry name" value="ApaH"/>
    <property type="match status" value="1"/>
</dbReference>
<dbReference type="InterPro" id="IPR004617">
    <property type="entry name" value="ApaH"/>
</dbReference>
<evidence type="ECO:0000256" key="2">
    <source>
        <dbReference type="ARBA" id="ARBA00005419"/>
    </source>
</evidence>
<comment type="caution">
    <text evidence="7">The sequence shown here is derived from an EMBL/GenBank/DDBJ whole genome shotgun (WGS) entry which is preliminary data.</text>
</comment>
<dbReference type="NCBIfam" id="TIGR00668">
    <property type="entry name" value="apaH"/>
    <property type="match status" value="1"/>
</dbReference>
<evidence type="ECO:0000313" key="8">
    <source>
        <dbReference type="Proteomes" id="UP000548632"/>
    </source>
</evidence>
<evidence type="ECO:0000256" key="1">
    <source>
        <dbReference type="ARBA" id="ARBA00003413"/>
    </source>
</evidence>
<dbReference type="InterPro" id="IPR029052">
    <property type="entry name" value="Metallo-depent_PP-like"/>
</dbReference>
<comment type="function">
    <text evidence="1 5">Hydrolyzes diadenosine 5',5'''-P1,P4-tetraphosphate to yield ADP.</text>
</comment>
<dbReference type="Proteomes" id="UP000548632">
    <property type="component" value="Unassembled WGS sequence"/>
</dbReference>
<comment type="similarity">
    <text evidence="2 5">Belongs to the Ap4A hydrolase family.</text>
</comment>
<comment type="catalytic activity">
    <reaction evidence="4 5">
        <text>P(1),P(4)-bis(5'-adenosyl) tetraphosphate + H2O = 2 ADP + 2 H(+)</text>
        <dbReference type="Rhea" id="RHEA:24252"/>
        <dbReference type="ChEBI" id="CHEBI:15377"/>
        <dbReference type="ChEBI" id="CHEBI:15378"/>
        <dbReference type="ChEBI" id="CHEBI:58141"/>
        <dbReference type="ChEBI" id="CHEBI:456216"/>
        <dbReference type="EC" id="3.6.1.41"/>
    </reaction>
</comment>
<dbReference type="RefSeq" id="WP_182584861.1">
    <property type="nucleotide sequence ID" value="NZ_JABVCQ010000042.1"/>
</dbReference>
<protein>
    <recommendedName>
        <fullName evidence="5">Bis(5'-nucleosyl)-tetraphosphatase, symmetrical</fullName>
        <ecNumber evidence="5">3.6.1.41</ecNumber>
    </recommendedName>
    <alternativeName>
        <fullName evidence="5">Ap4A hydrolase</fullName>
    </alternativeName>
    <alternativeName>
        <fullName evidence="5">Diadenosine 5',5'''-P1,P4-tetraphosphate pyrophosphohydrolase</fullName>
    </alternativeName>
    <alternativeName>
        <fullName evidence="5">Diadenosine tetraphosphatase</fullName>
    </alternativeName>
</protein>